<comment type="caution">
    <text evidence="1">The sequence shown here is derived from an EMBL/GenBank/DDBJ whole genome shotgun (WGS) entry which is preliminary data.</text>
</comment>
<protein>
    <submittedName>
        <fullName evidence="1">Uncharacterized protein</fullName>
    </submittedName>
</protein>
<dbReference type="Proteomes" id="UP000224915">
    <property type="component" value="Unassembled WGS sequence"/>
</dbReference>
<organism evidence="1 2">
    <name type="scientific">Serinibacter salmoneus</name>
    <dbReference type="NCBI Taxonomy" id="556530"/>
    <lineage>
        <taxon>Bacteria</taxon>
        <taxon>Bacillati</taxon>
        <taxon>Actinomycetota</taxon>
        <taxon>Actinomycetes</taxon>
        <taxon>Micrococcales</taxon>
        <taxon>Beutenbergiaceae</taxon>
        <taxon>Serinibacter</taxon>
    </lineage>
</organism>
<dbReference type="RefSeq" id="WP_098468921.1">
    <property type="nucleotide sequence ID" value="NZ_PDJD01000001.1"/>
</dbReference>
<proteinExistence type="predicted"/>
<accession>A0A2A9D1X7</accession>
<gene>
    <name evidence="1" type="ORF">ATL40_1435</name>
</gene>
<keyword evidence="2" id="KW-1185">Reference proteome</keyword>
<evidence type="ECO:0000313" key="1">
    <source>
        <dbReference type="EMBL" id="PFG19859.1"/>
    </source>
</evidence>
<dbReference type="EMBL" id="PDJD01000001">
    <property type="protein sequence ID" value="PFG19859.1"/>
    <property type="molecule type" value="Genomic_DNA"/>
</dbReference>
<name>A0A2A9D1X7_9MICO</name>
<dbReference type="AlphaFoldDB" id="A0A2A9D1X7"/>
<evidence type="ECO:0000313" key="2">
    <source>
        <dbReference type="Proteomes" id="UP000224915"/>
    </source>
</evidence>
<sequence length="70" mass="7514">MTRPLPAVGLSTVSAAFSALIMFEIDAKAPLDFDAVLEVVARYAPSDRPELVEPLAEVLDGMLQSARALR</sequence>
<reference evidence="1 2" key="1">
    <citation type="submission" date="2017-10" db="EMBL/GenBank/DDBJ databases">
        <title>Sequencing the genomes of 1000 actinobacteria strains.</title>
        <authorList>
            <person name="Klenk H.-P."/>
        </authorList>
    </citation>
    <scope>NUCLEOTIDE SEQUENCE [LARGE SCALE GENOMIC DNA]</scope>
    <source>
        <strain evidence="1 2">DSM 21801</strain>
    </source>
</reference>